<dbReference type="Proteomes" id="UP001054837">
    <property type="component" value="Unassembled WGS sequence"/>
</dbReference>
<comment type="caution">
    <text evidence="1">The sequence shown here is derived from an EMBL/GenBank/DDBJ whole genome shotgun (WGS) entry which is preliminary data.</text>
</comment>
<keyword evidence="2" id="KW-1185">Reference proteome</keyword>
<organism evidence="1 2">
    <name type="scientific">Caerostris darwini</name>
    <dbReference type="NCBI Taxonomy" id="1538125"/>
    <lineage>
        <taxon>Eukaryota</taxon>
        <taxon>Metazoa</taxon>
        <taxon>Ecdysozoa</taxon>
        <taxon>Arthropoda</taxon>
        <taxon>Chelicerata</taxon>
        <taxon>Arachnida</taxon>
        <taxon>Araneae</taxon>
        <taxon>Araneomorphae</taxon>
        <taxon>Entelegynae</taxon>
        <taxon>Araneoidea</taxon>
        <taxon>Araneidae</taxon>
        <taxon>Caerostris</taxon>
    </lineage>
</organism>
<gene>
    <name evidence="1" type="ORF">CDAR_530721</name>
</gene>
<accession>A0AAV4PP42</accession>
<dbReference type="EMBL" id="BPLQ01003112">
    <property type="protein sequence ID" value="GIX98093.1"/>
    <property type="molecule type" value="Genomic_DNA"/>
</dbReference>
<evidence type="ECO:0000313" key="1">
    <source>
        <dbReference type="EMBL" id="GIX98093.1"/>
    </source>
</evidence>
<name>A0AAV4PP42_9ARAC</name>
<dbReference type="AlphaFoldDB" id="A0AAV4PP42"/>
<evidence type="ECO:0000313" key="2">
    <source>
        <dbReference type="Proteomes" id="UP001054837"/>
    </source>
</evidence>
<sequence length="84" mass="9215">MYARSNVCPLTKSGSTLAPPLRSAFTWSKFPVAAACRSCSAWEDMAPLGFPSTYNVTCQDETLAPSHTCKGSTQYLEWTSFKNI</sequence>
<protein>
    <submittedName>
        <fullName evidence="1">Uncharacterized protein</fullName>
    </submittedName>
</protein>
<reference evidence="1 2" key="1">
    <citation type="submission" date="2021-06" db="EMBL/GenBank/DDBJ databases">
        <title>Caerostris darwini draft genome.</title>
        <authorList>
            <person name="Kono N."/>
            <person name="Arakawa K."/>
        </authorList>
    </citation>
    <scope>NUCLEOTIDE SEQUENCE [LARGE SCALE GENOMIC DNA]</scope>
</reference>
<proteinExistence type="predicted"/>